<reference evidence="3 4" key="1">
    <citation type="submission" date="2019-04" db="EMBL/GenBank/DDBJ databases">
        <title>Comparative genomics and transcriptomics to analyze fruiting body development in filamentous ascomycetes.</title>
        <authorList>
            <consortium name="DOE Joint Genome Institute"/>
            <person name="Lutkenhaus R."/>
            <person name="Traeger S."/>
            <person name="Breuer J."/>
            <person name="Kuo A."/>
            <person name="Lipzen A."/>
            <person name="Pangilinan J."/>
            <person name="Dilworth D."/>
            <person name="Sandor L."/>
            <person name="Poggeler S."/>
            <person name="Barry K."/>
            <person name="Grigoriev I.V."/>
            <person name="Nowrousian M."/>
        </authorList>
    </citation>
    <scope>NUCLEOTIDE SEQUENCE [LARGE SCALE GENOMIC DNA]</scope>
    <source>
        <strain evidence="3 4">CBS 389.68</strain>
    </source>
</reference>
<gene>
    <name evidence="3" type="ORF">EX30DRAFT_114181</name>
</gene>
<accession>A0A4S2MSN9</accession>
<evidence type="ECO:0000313" key="4">
    <source>
        <dbReference type="Proteomes" id="UP000298138"/>
    </source>
</evidence>
<dbReference type="Proteomes" id="UP000298138">
    <property type="component" value="Unassembled WGS sequence"/>
</dbReference>
<organism evidence="3 4">
    <name type="scientific">Ascodesmis nigricans</name>
    <dbReference type="NCBI Taxonomy" id="341454"/>
    <lineage>
        <taxon>Eukaryota</taxon>
        <taxon>Fungi</taxon>
        <taxon>Dikarya</taxon>
        <taxon>Ascomycota</taxon>
        <taxon>Pezizomycotina</taxon>
        <taxon>Pezizomycetes</taxon>
        <taxon>Pezizales</taxon>
        <taxon>Ascodesmidaceae</taxon>
        <taxon>Ascodesmis</taxon>
    </lineage>
</organism>
<keyword evidence="2" id="KW-1133">Transmembrane helix</keyword>
<feature type="region of interest" description="Disordered" evidence="1">
    <location>
        <begin position="265"/>
        <end position="287"/>
    </location>
</feature>
<name>A0A4S2MSN9_9PEZI</name>
<evidence type="ECO:0000313" key="3">
    <source>
        <dbReference type="EMBL" id="TGZ79218.1"/>
    </source>
</evidence>
<dbReference type="OrthoDB" id="5327700at2759"/>
<sequence length="287" mass="32332">MARSIASRPGASSRSPLTSATSMILPFALTLTTAAIASAGLYFFSDSSTTQPKPYLPSDTEEERPPPLSRRSRKPPRTKAAILRQQDADLASGFSDIPEEDTDAIVESHREEEERKQRRRTQLGMTFARMKGRVGEVLETVADEGLYDEEEAAEERRRREEEERRRKREEMMMEQRREQQEIMLQREREIDPSAVPLPSDSPVVNAAGSTIPVEAKAAGHYIPPPKRLKPIVIVVQERKATQGHESDDSFEEALSPTVSPYPLFPYPPHIHPHHQPLPQFTPPANLP</sequence>
<evidence type="ECO:0000256" key="1">
    <source>
        <dbReference type="SAM" id="MobiDB-lite"/>
    </source>
</evidence>
<dbReference type="AlphaFoldDB" id="A0A4S2MSN9"/>
<feature type="region of interest" description="Disordered" evidence="1">
    <location>
        <begin position="149"/>
        <end position="173"/>
    </location>
</feature>
<protein>
    <submittedName>
        <fullName evidence="3">Uncharacterized protein</fullName>
    </submittedName>
</protein>
<feature type="compositionally biased region" description="Basic and acidic residues" evidence="1">
    <location>
        <begin position="154"/>
        <end position="173"/>
    </location>
</feature>
<dbReference type="InParanoid" id="A0A4S2MSN9"/>
<evidence type="ECO:0000256" key="2">
    <source>
        <dbReference type="SAM" id="Phobius"/>
    </source>
</evidence>
<keyword evidence="2" id="KW-0812">Transmembrane</keyword>
<feature type="region of interest" description="Disordered" evidence="1">
    <location>
        <begin position="45"/>
        <end position="80"/>
    </location>
</feature>
<keyword evidence="4" id="KW-1185">Reference proteome</keyword>
<feature type="transmembrane region" description="Helical" evidence="2">
    <location>
        <begin position="21"/>
        <end position="44"/>
    </location>
</feature>
<dbReference type="EMBL" id="ML220133">
    <property type="protein sequence ID" value="TGZ79218.1"/>
    <property type="molecule type" value="Genomic_DNA"/>
</dbReference>
<proteinExistence type="predicted"/>
<keyword evidence="2" id="KW-0472">Membrane</keyword>